<evidence type="ECO:0000313" key="3">
    <source>
        <dbReference type="EMBL" id="MET3662780.1"/>
    </source>
</evidence>
<feature type="chain" id="PRO_5045846877" evidence="2">
    <location>
        <begin position="20"/>
        <end position="335"/>
    </location>
</feature>
<keyword evidence="3" id="KW-0675">Receptor</keyword>
<dbReference type="Gene3D" id="3.40.190.10">
    <property type="entry name" value="Periplasmic binding protein-like II"/>
    <property type="match status" value="1"/>
</dbReference>
<reference evidence="3 4" key="1">
    <citation type="submission" date="2024-06" db="EMBL/GenBank/DDBJ databases">
        <title>Genomic Encyclopedia of Type Strains, Phase IV (KMG-IV): sequencing the most valuable type-strain genomes for metagenomic binning, comparative biology and taxonomic classification.</title>
        <authorList>
            <person name="Goeker M."/>
        </authorList>
    </citation>
    <scope>NUCLEOTIDE SEQUENCE [LARGE SCALE GENOMIC DNA]</scope>
    <source>
        <strain evidence="3 4">DSM 19730</strain>
    </source>
</reference>
<dbReference type="Gene3D" id="3.40.190.150">
    <property type="entry name" value="Bordetella uptake gene, domain 1"/>
    <property type="match status" value="1"/>
</dbReference>
<evidence type="ECO:0000313" key="4">
    <source>
        <dbReference type="Proteomes" id="UP001549143"/>
    </source>
</evidence>
<accession>A0ABV2KNW9</accession>
<dbReference type="Proteomes" id="UP001549143">
    <property type="component" value="Unassembled WGS sequence"/>
</dbReference>
<dbReference type="PANTHER" id="PTHR42928:SF5">
    <property type="entry name" value="BLR1237 PROTEIN"/>
    <property type="match status" value="1"/>
</dbReference>
<dbReference type="EMBL" id="JBEPMN010000015">
    <property type="protein sequence ID" value="MET3662780.1"/>
    <property type="molecule type" value="Genomic_DNA"/>
</dbReference>
<keyword evidence="4" id="KW-1185">Reference proteome</keyword>
<dbReference type="RefSeq" id="WP_354152624.1">
    <property type="nucleotide sequence ID" value="NZ_JBEPMN010000015.1"/>
</dbReference>
<organism evidence="3 4">
    <name type="scientific">Aquamicrobium ahrensii</name>
    <dbReference type="NCBI Taxonomy" id="469551"/>
    <lineage>
        <taxon>Bacteria</taxon>
        <taxon>Pseudomonadati</taxon>
        <taxon>Pseudomonadota</taxon>
        <taxon>Alphaproteobacteria</taxon>
        <taxon>Hyphomicrobiales</taxon>
        <taxon>Phyllobacteriaceae</taxon>
        <taxon>Aquamicrobium</taxon>
    </lineage>
</organism>
<evidence type="ECO:0000256" key="2">
    <source>
        <dbReference type="SAM" id="SignalP"/>
    </source>
</evidence>
<feature type="signal peptide" evidence="2">
    <location>
        <begin position="1"/>
        <end position="19"/>
    </location>
</feature>
<dbReference type="InterPro" id="IPR042100">
    <property type="entry name" value="Bug_dom1"/>
</dbReference>
<dbReference type="InterPro" id="IPR005064">
    <property type="entry name" value="BUG"/>
</dbReference>
<dbReference type="PANTHER" id="PTHR42928">
    <property type="entry name" value="TRICARBOXYLATE-BINDING PROTEIN"/>
    <property type="match status" value="1"/>
</dbReference>
<gene>
    <name evidence="3" type="ORF">ABID44_003131</name>
</gene>
<keyword evidence="2" id="KW-0732">Signal</keyword>
<comment type="caution">
    <text evidence="3">The sequence shown here is derived from an EMBL/GenBank/DDBJ whole genome shotgun (WGS) entry which is preliminary data.</text>
</comment>
<name>A0ABV2KNW9_9HYPH</name>
<protein>
    <submittedName>
        <fullName evidence="3">Tripartite-type tricarboxylate transporter receptor subunit TctC</fullName>
    </submittedName>
</protein>
<sequence length="335" mass="35431">MWRLGAVVLATIAATEVAAQDNACDFFKGKTVELSVPFEAGGGFDIYARMVAKFMAGELGAAHMIVRNEPGAGGLLGTNQTWKAEPDGLRIQLAFTGGMITAELGGAAGVGFKSNEFSWIGRITGEPDVIVKAPESTLEDADGLKKLSTERKIRIGSTGVGAGNYIEARLIAEIFDLDADIITGFSGAPEVYTSLARNELDLFTASLSGVQVAKKAATADYLFVFSDKGVAELPDIKPLSEVVDTQYLPLVKAHSDVIAGGRALAAPPGMAQDRLQCLRDAFDRTMSSEGLQAESRQLNRPVEPLSGDEIAALVAGVTKNPLPEYMELLKSSFGN</sequence>
<evidence type="ECO:0000256" key="1">
    <source>
        <dbReference type="ARBA" id="ARBA00006987"/>
    </source>
</evidence>
<dbReference type="Pfam" id="PF03401">
    <property type="entry name" value="TctC"/>
    <property type="match status" value="1"/>
</dbReference>
<proteinExistence type="inferred from homology"/>
<comment type="similarity">
    <text evidence="1">Belongs to the UPF0065 (bug) family.</text>
</comment>